<evidence type="ECO:0000313" key="6">
    <source>
        <dbReference type="Proteomes" id="UP000009234"/>
    </source>
</evidence>
<organism evidence="5 6">
    <name type="scientific">Desulforamulus ruminis (strain ATCC 23193 / DSM 2154 / NCIMB 8452 / DL)</name>
    <name type="common">Desulfotomaculum ruminis</name>
    <dbReference type="NCBI Taxonomy" id="696281"/>
    <lineage>
        <taxon>Bacteria</taxon>
        <taxon>Bacillati</taxon>
        <taxon>Bacillota</taxon>
        <taxon>Clostridia</taxon>
        <taxon>Eubacteriales</taxon>
        <taxon>Peptococcaceae</taxon>
        <taxon>Desulforamulus</taxon>
    </lineage>
</organism>
<feature type="binding site" evidence="4">
    <location>
        <position position="74"/>
    </location>
    <ligand>
        <name>Zn(2+)</name>
        <dbReference type="ChEBI" id="CHEBI:29105"/>
    </ligand>
</feature>
<dbReference type="eggNOG" id="COG0375">
    <property type="taxonomic scope" value="Bacteria"/>
</dbReference>
<keyword evidence="2 4" id="KW-0479">Metal-binding</keyword>
<feature type="binding site" evidence="4">
    <location>
        <position position="2"/>
    </location>
    <ligand>
        <name>Ni(2+)</name>
        <dbReference type="ChEBI" id="CHEBI:49786"/>
    </ligand>
</feature>
<dbReference type="Gene3D" id="3.30.2320.80">
    <property type="match status" value="1"/>
</dbReference>
<dbReference type="GO" id="GO:0051604">
    <property type="term" value="P:protein maturation"/>
    <property type="evidence" value="ECO:0007669"/>
    <property type="project" value="InterPro"/>
</dbReference>
<dbReference type="AlphaFoldDB" id="F6DMD9"/>
<name>F6DMD9_DESRL</name>
<dbReference type="HOGENOM" id="CLU_126929_4_1_9"/>
<evidence type="ECO:0000256" key="4">
    <source>
        <dbReference type="HAMAP-Rule" id="MF_00213"/>
    </source>
</evidence>
<proteinExistence type="inferred from homology"/>
<feature type="binding site" evidence="4">
    <location>
        <position position="77"/>
    </location>
    <ligand>
        <name>Zn(2+)</name>
        <dbReference type="ChEBI" id="CHEBI:29105"/>
    </ligand>
</feature>
<feature type="binding site" evidence="4">
    <location>
        <position position="90"/>
    </location>
    <ligand>
        <name>Zn(2+)</name>
        <dbReference type="ChEBI" id="CHEBI:29105"/>
    </ligand>
</feature>
<dbReference type="STRING" id="696281.Desru_2364"/>
<keyword evidence="1 4" id="KW-0533">Nickel</keyword>
<sequence length="136" mass="15367">MHELSMAQDLLKILGEYQEELGSGRQIKEVHLKVGKFTSVVPETLGFCYELLVQNTSFAGTRLIIEEIPLVIRCRRCLRQKNLETPRFHCPDCSSEDVEMVAGGEMIIDFIQVEEAEKEGMTQDEDNSFKTALGGQ</sequence>
<feature type="binding site" evidence="4">
    <location>
        <position position="93"/>
    </location>
    <ligand>
        <name>Zn(2+)</name>
        <dbReference type="ChEBI" id="CHEBI:29105"/>
    </ligand>
</feature>
<dbReference type="PANTHER" id="PTHR34535:SF3">
    <property type="entry name" value="HYDROGENASE MATURATION FACTOR HYPA"/>
    <property type="match status" value="1"/>
</dbReference>
<evidence type="ECO:0000256" key="2">
    <source>
        <dbReference type="ARBA" id="ARBA00022723"/>
    </source>
</evidence>
<dbReference type="RefSeq" id="WP_013842362.1">
    <property type="nucleotide sequence ID" value="NC_015589.1"/>
</dbReference>
<dbReference type="GO" id="GO:0016151">
    <property type="term" value="F:nickel cation binding"/>
    <property type="evidence" value="ECO:0007669"/>
    <property type="project" value="UniProtKB-UniRule"/>
</dbReference>
<comment type="similarity">
    <text evidence="4">Belongs to the HypA/HybF family.</text>
</comment>
<evidence type="ECO:0000313" key="5">
    <source>
        <dbReference type="EMBL" id="AEG60606.1"/>
    </source>
</evidence>
<dbReference type="PIRSF" id="PIRSF004761">
    <property type="entry name" value="Hydrgn_mat_HypA"/>
    <property type="match status" value="1"/>
</dbReference>
<dbReference type="OrthoDB" id="9800361at2"/>
<dbReference type="HAMAP" id="MF_00213">
    <property type="entry name" value="HypA_HybF"/>
    <property type="match status" value="1"/>
</dbReference>
<dbReference type="GO" id="GO:0008270">
    <property type="term" value="F:zinc ion binding"/>
    <property type="evidence" value="ECO:0007669"/>
    <property type="project" value="UniProtKB-UniRule"/>
</dbReference>
<accession>F6DMD9</accession>
<reference evidence="6" key="1">
    <citation type="submission" date="2011-05" db="EMBL/GenBank/DDBJ databases">
        <title>Complete sequence of Desulfotomaculum ruminis DSM 2154.</title>
        <authorList>
            <person name="Lucas S."/>
            <person name="Copeland A."/>
            <person name="Lapidus A."/>
            <person name="Cheng J.-F."/>
            <person name="Goodwin L."/>
            <person name="Pitluck S."/>
            <person name="Lu M."/>
            <person name="Detter J.C."/>
            <person name="Han C."/>
            <person name="Tapia R."/>
            <person name="Land M."/>
            <person name="Hauser L."/>
            <person name="Kyrpides N."/>
            <person name="Ivanova N."/>
            <person name="Mikhailova N."/>
            <person name="Pagani I."/>
            <person name="Stams A.J.M."/>
            <person name="Plugge C.M."/>
            <person name="Muyzer G."/>
            <person name="Kuever J."/>
            <person name="Parshina S.N."/>
            <person name="Ivanova A.E."/>
            <person name="Nazina T.N."/>
            <person name="Brambilla E."/>
            <person name="Spring S."/>
            <person name="Klenk H.-P."/>
            <person name="Woyke T."/>
        </authorList>
    </citation>
    <scope>NUCLEOTIDE SEQUENCE [LARGE SCALE GENOMIC DNA]</scope>
    <source>
        <strain evidence="6">ATCC 23193 / DSM 2154 / NCIB 8452 / DL</strain>
    </source>
</reference>
<keyword evidence="6" id="KW-1185">Reference proteome</keyword>
<dbReference type="Pfam" id="PF01155">
    <property type="entry name" value="HypA"/>
    <property type="match status" value="1"/>
</dbReference>
<dbReference type="InterPro" id="IPR000688">
    <property type="entry name" value="HypA/HybF"/>
</dbReference>
<dbReference type="Proteomes" id="UP000009234">
    <property type="component" value="Chromosome"/>
</dbReference>
<evidence type="ECO:0000256" key="3">
    <source>
        <dbReference type="ARBA" id="ARBA00022833"/>
    </source>
</evidence>
<protein>
    <recommendedName>
        <fullName evidence="4">Hydrogenase maturation factor HypA</fullName>
    </recommendedName>
</protein>
<reference evidence="5 6" key="2">
    <citation type="journal article" date="2012" name="Stand. Genomic Sci.">
        <title>Complete genome sequence of the sulfate-reducing firmicute Desulfotomaculum ruminis type strain (DL(T)).</title>
        <authorList>
            <person name="Spring S."/>
            <person name="Visser M."/>
            <person name="Lu M."/>
            <person name="Copeland A."/>
            <person name="Lapidus A."/>
            <person name="Lucas S."/>
            <person name="Cheng J.F."/>
            <person name="Han C."/>
            <person name="Tapia R."/>
            <person name="Goodwin L.A."/>
            <person name="Pitluck S."/>
            <person name="Ivanova N."/>
            <person name="Land M."/>
            <person name="Hauser L."/>
            <person name="Larimer F."/>
            <person name="Rohde M."/>
            <person name="Goker M."/>
            <person name="Detter J.C."/>
            <person name="Kyrpides N.C."/>
            <person name="Woyke T."/>
            <person name="Schaap P.J."/>
            <person name="Plugge C.M."/>
            <person name="Muyzer G."/>
            <person name="Kuever J."/>
            <person name="Pereira I.A."/>
            <person name="Parshina S.N."/>
            <person name="Bernier-Latmani R."/>
            <person name="Stams A.J."/>
            <person name="Klenk H.P."/>
        </authorList>
    </citation>
    <scope>NUCLEOTIDE SEQUENCE [LARGE SCALE GENOMIC DNA]</scope>
    <source>
        <strain evidence="6">ATCC 23193 / DSM 2154 / NCIB 8452 / DL</strain>
    </source>
</reference>
<evidence type="ECO:0000256" key="1">
    <source>
        <dbReference type="ARBA" id="ARBA00022596"/>
    </source>
</evidence>
<keyword evidence="3 4" id="KW-0862">Zinc</keyword>
<dbReference type="EMBL" id="CP002780">
    <property type="protein sequence ID" value="AEG60606.1"/>
    <property type="molecule type" value="Genomic_DNA"/>
</dbReference>
<gene>
    <name evidence="4" type="primary">hypA</name>
    <name evidence="5" type="ordered locus">Desru_2364</name>
</gene>
<dbReference type="PANTHER" id="PTHR34535">
    <property type="entry name" value="HYDROGENASE MATURATION FACTOR HYPA"/>
    <property type="match status" value="1"/>
</dbReference>
<dbReference type="KEGG" id="dru:Desru_2364"/>
<comment type="function">
    <text evidence="4">Involved in the maturation of [NiFe] hydrogenases. Required for nickel insertion into the metal center of the hydrogenase.</text>
</comment>